<keyword evidence="1" id="KW-0472">Membrane</keyword>
<keyword evidence="3" id="KW-1185">Reference proteome</keyword>
<keyword evidence="1" id="KW-0812">Transmembrane</keyword>
<feature type="transmembrane region" description="Helical" evidence="1">
    <location>
        <begin position="112"/>
        <end position="134"/>
    </location>
</feature>
<dbReference type="Proteomes" id="UP000182237">
    <property type="component" value="Chromosome I"/>
</dbReference>
<evidence type="ECO:0000313" key="2">
    <source>
        <dbReference type="EMBL" id="SDS44139.1"/>
    </source>
</evidence>
<keyword evidence="1" id="KW-1133">Transmembrane helix</keyword>
<dbReference type="EMBL" id="LT629765">
    <property type="protein sequence ID" value="SDS44139.1"/>
    <property type="molecule type" value="Genomic_DNA"/>
</dbReference>
<dbReference type="STRING" id="1203190.GCA_000312345_01514"/>
<feature type="transmembrane region" description="Helical" evidence="1">
    <location>
        <begin position="29"/>
        <end position="45"/>
    </location>
</feature>
<proteinExistence type="predicted"/>
<evidence type="ECO:0000256" key="1">
    <source>
        <dbReference type="SAM" id="Phobius"/>
    </source>
</evidence>
<organism evidence="2 3">
    <name type="scientific">Corynebacterium timonense</name>
    <dbReference type="NCBI Taxonomy" id="441500"/>
    <lineage>
        <taxon>Bacteria</taxon>
        <taxon>Bacillati</taxon>
        <taxon>Actinomycetota</taxon>
        <taxon>Actinomycetes</taxon>
        <taxon>Mycobacteriales</taxon>
        <taxon>Corynebacteriaceae</taxon>
        <taxon>Corynebacterium</taxon>
    </lineage>
</organism>
<dbReference type="OrthoDB" id="10007524at2"/>
<sequence>MDARFLLPALAAALCAAAGRVVPVATATMWSALAWLLVAAAAFSAGRAVSGFAAAALTAVAATGAAVARVYRDPDYSFFEDAFLAPLDGGPLQGAQGVPYVSAGPAISPAELGAVAALNLAFYCLAALAGLAFARADARSRRVLGASAAAAALVSLSAWAGLARVGPISTPWIPALAFGAGGLVLLVACLRSLNRSSG</sequence>
<accession>A0A1H1SA04</accession>
<feature type="transmembrane region" description="Helical" evidence="1">
    <location>
        <begin position="52"/>
        <end position="71"/>
    </location>
</feature>
<evidence type="ECO:0000313" key="3">
    <source>
        <dbReference type="Proteomes" id="UP000182237"/>
    </source>
</evidence>
<name>A0A1H1SA04_9CORY</name>
<reference evidence="2 3" key="1">
    <citation type="submission" date="2016-10" db="EMBL/GenBank/DDBJ databases">
        <authorList>
            <person name="de Groot N.N."/>
        </authorList>
    </citation>
    <scope>NUCLEOTIDE SEQUENCE [LARGE SCALE GENOMIC DNA]</scope>
    <source>
        <strain evidence="2 3">DSM 45434</strain>
    </source>
</reference>
<dbReference type="AlphaFoldDB" id="A0A1H1SA04"/>
<protein>
    <submittedName>
        <fullName evidence="2">Uncharacterized protein</fullName>
    </submittedName>
</protein>
<feature type="transmembrane region" description="Helical" evidence="1">
    <location>
        <begin position="143"/>
        <end position="160"/>
    </location>
</feature>
<feature type="transmembrane region" description="Helical" evidence="1">
    <location>
        <begin position="172"/>
        <end position="193"/>
    </location>
</feature>
<dbReference type="RefSeq" id="WP_019194329.1">
    <property type="nucleotide sequence ID" value="NZ_LT629765.1"/>
</dbReference>
<gene>
    <name evidence="2" type="ORF">SAMN04488539_1683</name>
</gene>